<dbReference type="RefSeq" id="WP_305012418.1">
    <property type="nucleotide sequence ID" value="NZ_JAUQSX010000007.1"/>
</dbReference>
<reference evidence="1" key="1">
    <citation type="submission" date="2023-07" db="EMBL/GenBank/DDBJ databases">
        <authorList>
            <person name="Kim M.K."/>
        </authorList>
    </citation>
    <scope>NUCLEOTIDE SEQUENCE</scope>
    <source>
        <strain evidence="1">M29</strain>
    </source>
</reference>
<dbReference type="Proteomes" id="UP001167796">
    <property type="component" value="Unassembled WGS sequence"/>
</dbReference>
<proteinExistence type="predicted"/>
<dbReference type="EMBL" id="JAUQSX010000007">
    <property type="protein sequence ID" value="MDO7847736.1"/>
    <property type="molecule type" value="Genomic_DNA"/>
</dbReference>
<sequence>MSFEVMPVLDAMLALYDQPRDQARFQRYLQLLGGGNQADLVVPVMHFNPMAKEPLVTRLRELQQLGAEDIAAEALQEAGLWRGTVPAEPHFRVALNLADDVAGGWTNRYTTDFASKFELKALVKRGFCTPVFWASEEYSPALVRQRVLAQVWRTRYYASHVPPRTVAEHLAQEVFVAQRVLKSPGLVETDFEGILARYEAVKAAIDMPTLLTFFYGDAATRQLGHAEWEHWPVESGFELARLLAAGLR</sequence>
<protein>
    <submittedName>
        <fullName evidence="1">Uncharacterized protein</fullName>
    </submittedName>
</protein>
<evidence type="ECO:0000313" key="1">
    <source>
        <dbReference type="EMBL" id="MDO7847736.1"/>
    </source>
</evidence>
<evidence type="ECO:0000313" key="2">
    <source>
        <dbReference type="Proteomes" id="UP001167796"/>
    </source>
</evidence>
<organism evidence="1 2">
    <name type="scientific">Hymenobacter mellowenesis</name>
    <dbReference type="NCBI Taxonomy" id="3063995"/>
    <lineage>
        <taxon>Bacteria</taxon>
        <taxon>Pseudomonadati</taxon>
        <taxon>Bacteroidota</taxon>
        <taxon>Cytophagia</taxon>
        <taxon>Cytophagales</taxon>
        <taxon>Hymenobacteraceae</taxon>
        <taxon>Hymenobacter</taxon>
    </lineage>
</organism>
<accession>A0ABT9AD05</accession>
<gene>
    <name evidence="1" type="ORF">Q5H92_15305</name>
</gene>
<keyword evidence="2" id="KW-1185">Reference proteome</keyword>
<name>A0ABT9AD05_9BACT</name>
<comment type="caution">
    <text evidence="1">The sequence shown here is derived from an EMBL/GenBank/DDBJ whole genome shotgun (WGS) entry which is preliminary data.</text>
</comment>